<gene>
    <name evidence="1" type="ORF">JKP34_10945</name>
</gene>
<sequence>MTAKTKRVLLILLISVIALAAIGYLGVNPILNNVLKKQVEKRLIGNFAYEYDTIMVDVFKRSVTLKNVKWRFPKDSSHVKHKGTVKEFSVKGIGLFAFSGDLGIKTILVDEPTFSTQIQVNKFLNSKDDTSRLKQFNFYSLIDKQLNSLTVDEIKVSKADAQWYSPNFQKIWREVKNGYLEVKDFKIDSATAAQNNGLFGLSNFDLHFKEASLFLPDSLHRIKLGYTAINYHKKEITIDSLRIKPLIRNNRLAKQFYYEKTSLDLQLPKIKFEGVDFEQLFQQQTIAINKLKLNDLKLIAFKDKNAVEPSDYKPLPQKLLRQLSKSITLDSLVINNASIAYHQKDKSSDEIGKVNFEQLNGSIANITNDSLRLSNNAKAVFKFSTLLFNKSSLSAEIEFQMDDENSQHKITGSLAPIELKEANQIITPLQAFLIKDGQTKDLNFSFWLNNNEAKGDLNFLYSNLKIQKLDDKTLKKGKLENKLFSFVANSFVVRSSNPDWKGNEKKGKIDFERNKQKSIFHFWWQAILTGLQSILMS</sequence>
<dbReference type="AlphaFoldDB" id="A0A937DK95"/>
<evidence type="ECO:0008006" key="3">
    <source>
        <dbReference type="Google" id="ProtNLM"/>
    </source>
</evidence>
<keyword evidence="2" id="KW-1185">Reference proteome</keyword>
<reference evidence="1" key="1">
    <citation type="submission" date="2021-01" db="EMBL/GenBank/DDBJ databases">
        <title>Marivirga sp. nov., isolated from intertidal surface sediments.</title>
        <authorList>
            <person name="Zhang M."/>
        </authorList>
    </citation>
    <scope>NUCLEOTIDE SEQUENCE</scope>
    <source>
        <strain evidence="1">SM1354</strain>
    </source>
</reference>
<name>A0A937DK95_9BACT</name>
<proteinExistence type="predicted"/>
<evidence type="ECO:0000313" key="1">
    <source>
        <dbReference type="EMBL" id="MBL0765769.1"/>
    </source>
</evidence>
<comment type="caution">
    <text evidence="1">The sequence shown here is derived from an EMBL/GenBank/DDBJ whole genome shotgun (WGS) entry which is preliminary data.</text>
</comment>
<accession>A0A937DK95</accession>
<dbReference type="EMBL" id="JAERQG010000002">
    <property type="protein sequence ID" value="MBL0765769.1"/>
    <property type="molecule type" value="Genomic_DNA"/>
</dbReference>
<organism evidence="1 2">
    <name type="scientific">Marivirga atlantica</name>
    <dbReference type="NCBI Taxonomy" id="1548457"/>
    <lineage>
        <taxon>Bacteria</taxon>
        <taxon>Pseudomonadati</taxon>
        <taxon>Bacteroidota</taxon>
        <taxon>Cytophagia</taxon>
        <taxon>Cytophagales</taxon>
        <taxon>Marivirgaceae</taxon>
        <taxon>Marivirga</taxon>
    </lineage>
</organism>
<dbReference type="Proteomes" id="UP000642920">
    <property type="component" value="Unassembled WGS sequence"/>
</dbReference>
<dbReference type="RefSeq" id="WP_201921019.1">
    <property type="nucleotide sequence ID" value="NZ_JAERQG010000002.1"/>
</dbReference>
<evidence type="ECO:0000313" key="2">
    <source>
        <dbReference type="Proteomes" id="UP000642920"/>
    </source>
</evidence>
<protein>
    <recommendedName>
        <fullName evidence="3">DUF748 domain-containing protein</fullName>
    </recommendedName>
</protein>